<reference evidence="1" key="1">
    <citation type="submission" date="2021-02" db="EMBL/GenBank/DDBJ databases">
        <authorList>
            <person name="Nowell W R."/>
        </authorList>
    </citation>
    <scope>NUCLEOTIDE SEQUENCE</scope>
</reference>
<evidence type="ECO:0000313" key="1">
    <source>
        <dbReference type="EMBL" id="CAF4289693.1"/>
    </source>
</evidence>
<sequence>MECASHNNSGWMVSNADS</sequence>
<dbReference type="AlphaFoldDB" id="A0A8S2TGQ9"/>
<protein>
    <submittedName>
        <fullName evidence="1">Uncharacterized protein</fullName>
    </submittedName>
</protein>
<proteinExistence type="predicted"/>
<organism evidence="1 2">
    <name type="scientific">Rotaria magnacalcarata</name>
    <dbReference type="NCBI Taxonomy" id="392030"/>
    <lineage>
        <taxon>Eukaryota</taxon>
        <taxon>Metazoa</taxon>
        <taxon>Spiralia</taxon>
        <taxon>Gnathifera</taxon>
        <taxon>Rotifera</taxon>
        <taxon>Eurotatoria</taxon>
        <taxon>Bdelloidea</taxon>
        <taxon>Philodinida</taxon>
        <taxon>Philodinidae</taxon>
        <taxon>Rotaria</taxon>
    </lineage>
</organism>
<dbReference type="Proteomes" id="UP000681720">
    <property type="component" value="Unassembled WGS sequence"/>
</dbReference>
<accession>A0A8S2TGQ9</accession>
<feature type="non-terminal residue" evidence="1">
    <location>
        <position position="18"/>
    </location>
</feature>
<name>A0A8S2TGQ9_9BILA</name>
<comment type="caution">
    <text evidence="1">The sequence shown here is derived from an EMBL/GenBank/DDBJ whole genome shotgun (WGS) entry which is preliminary data.</text>
</comment>
<gene>
    <name evidence="1" type="ORF">GIL414_LOCUS25350</name>
</gene>
<dbReference type="EMBL" id="CAJOBJ010034016">
    <property type="protein sequence ID" value="CAF4289693.1"/>
    <property type="molecule type" value="Genomic_DNA"/>
</dbReference>
<evidence type="ECO:0000313" key="2">
    <source>
        <dbReference type="Proteomes" id="UP000681720"/>
    </source>
</evidence>